<keyword evidence="3 4" id="KW-0326">Glycosidase</keyword>
<dbReference type="PROSITE" id="PS00502">
    <property type="entry name" value="POLYGALACTURONASE"/>
    <property type="match status" value="1"/>
</dbReference>
<name>A0A501WLH7_9RHOB</name>
<dbReference type="SMART" id="SM00710">
    <property type="entry name" value="PbH1"/>
    <property type="match status" value="5"/>
</dbReference>
<gene>
    <name evidence="5" type="ORF">FJM51_16345</name>
</gene>
<dbReference type="Gene3D" id="2.160.20.10">
    <property type="entry name" value="Single-stranded right-handed beta-helix, Pectin lyase-like"/>
    <property type="match status" value="1"/>
</dbReference>
<dbReference type="InterPro" id="IPR000743">
    <property type="entry name" value="Glyco_hydro_28"/>
</dbReference>
<dbReference type="InterPro" id="IPR012334">
    <property type="entry name" value="Pectin_lyas_fold"/>
</dbReference>
<dbReference type="PANTHER" id="PTHR31339:SF9">
    <property type="entry name" value="PLASMIN AND FIBRONECTIN-BINDING PROTEIN A"/>
    <property type="match status" value="1"/>
</dbReference>
<protein>
    <submittedName>
        <fullName evidence="5">Glycoside hydrolase family 28 protein</fullName>
    </submittedName>
</protein>
<keyword evidence="2 4" id="KW-0378">Hydrolase</keyword>
<dbReference type="AlphaFoldDB" id="A0A501WLH7"/>
<dbReference type="InterPro" id="IPR051801">
    <property type="entry name" value="GH28_Enzymes"/>
</dbReference>
<reference evidence="5 6" key="1">
    <citation type="submission" date="2019-06" db="EMBL/GenBank/DDBJ databases">
        <title>A novel bacterium of genus Amaricoccus, isolated from marine sediment.</title>
        <authorList>
            <person name="Huang H."/>
            <person name="Mo K."/>
            <person name="Hu Y."/>
        </authorList>
    </citation>
    <scope>NUCLEOTIDE SEQUENCE [LARGE SCALE GENOMIC DNA]</scope>
    <source>
        <strain evidence="5 6">HB172011</strain>
    </source>
</reference>
<evidence type="ECO:0000256" key="1">
    <source>
        <dbReference type="ARBA" id="ARBA00008834"/>
    </source>
</evidence>
<dbReference type="RefSeq" id="WP_140455211.1">
    <property type="nucleotide sequence ID" value="NZ_VFRP01000018.1"/>
</dbReference>
<evidence type="ECO:0000256" key="3">
    <source>
        <dbReference type="ARBA" id="ARBA00023295"/>
    </source>
</evidence>
<dbReference type="PANTHER" id="PTHR31339">
    <property type="entry name" value="PECTIN LYASE-RELATED"/>
    <property type="match status" value="1"/>
</dbReference>
<organism evidence="5 6">
    <name type="scientific">Amaricoccus solimangrovi</name>
    <dbReference type="NCBI Taxonomy" id="2589815"/>
    <lineage>
        <taxon>Bacteria</taxon>
        <taxon>Pseudomonadati</taxon>
        <taxon>Pseudomonadota</taxon>
        <taxon>Alphaproteobacteria</taxon>
        <taxon>Rhodobacterales</taxon>
        <taxon>Paracoccaceae</taxon>
        <taxon>Amaricoccus</taxon>
    </lineage>
</organism>
<keyword evidence="6" id="KW-1185">Reference proteome</keyword>
<evidence type="ECO:0000313" key="5">
    <source>
        <dbReference type="EMBL" id="TPE48994.1"/>
    </source>
</evidence>
<comment type="caution">
    <text evidence="5">The sequence shown here is derived from an EMBL/GenBank/DDBJ whole genome shotgun (WGS) entry which is preliminary data.</text>
</comment>
<evidence type="ECO:0000256" key="2">
    <source>
        <dbReference type="ARBA" id="ARBA00022801"/>
    </source>
</evidence>
<dbReference type="InterPro" id="IPR011050">
    <property type="entry name" value="Pectin_lyase_fold/virulence"/>
</dbReference>
<comment type="similarity">
    <text evidence="1 4">Belongs to the glycosyl hydrolase 28 family.</text>
</comment>
<accession>A0A501WLH7</accession>
<dbReference type="GO" id="GO:0004650">
    <property type="term" value="F:polygalacturonase activity"/>
    <property type="evidence" value="ECO:0007669"/>
    <property type="project" value="InterPro"/>
</dbReference>
<sequence length="516" mass="55011">MIRPVLLAATPRAAAIRLPVPGALYHLPEPRDWRLVPDRGPAVAGRAETAVLMLDALSPATAWRLEVAGLAPLDFATPACPGAREPERLVAAAHDDAGAAARNAAAIAAAIGALPPGGTLILPPGDWVAGPVALRSDMILRLSPGATLRAPSRREGWPILPARDASGAMLGSWEGLPAACFAAPVHAIGAERLTIEGPGVLDGSGAKGDWWNWPKETRDGARRPRGLHLIGCRDVTLLGFTIREAPSWTIHPQNCDRLAAYGLRIEAPDDSPNTDGFDPEMCRDVTLEGLRFSVGDDCVAIKAGKRGDEGEDDHLAETRRVAIRHCLMERGHGGVVIGSEMSGGVHEVTVEDCEMVGTDRGLRLKTRRGRGGRVTAVAMRRVRMEGVETALSANAHYFCDHDGHAPWVQSRDPAPVSELTPEIDGISVEEVEIHGLRHAAGCFLGLPEAPIRGIRVSGVRVHSLDPDARPAPPVMADHIRPLRHAMILAESAEITCDRAELIAAETITLHEEEPAK</sequence>
<evidence type="ECO:0000256" key="4">
    <source>
        <dbReference type="RuleBase" id="RU361169"/>
    </source>
</evidence>
<dbReference type="GO" id="GO:0005975">
    <property type="term" value="P:carbohydrate metabolic process"/>
    <property type="evidence" value="ECO:0007669"/>
    <property type="project" value="InterPro"/>
</dbReference>
<dbReference type="OrthoDB" id="9795222at2"/>
<dbReference type="Pfam" id="PF00295">
    <property type="entry name" value="Glyco_hydro_28"/>
    <property type="match status" value="1"/>
</dbReference>
<proteinExistence type="inferred from homology"/>
<dbReference type="SUPFAM" id="SSF51126">
    <property type="entry name" value="Pectin lyase-like"/>
    <property type="match status" value="1"/>
</dbReference>
<evidence type="ECO:0000313" key="6">
    <source>
        <dbReference type="Proteomes" id="UP000319255"/>
    </source>
</evidence>
<dbReference type="EMBL" id="VFRP01000018">
    <property type="protein sequence ID" value="TPE48994.1"/>
    <property type="molecule type" value="Genomic_DNA"/>
</dbReference>
<dbReference type="InterPro" id="IPR006626">
    <property type="entry name" value="PbH1"/>
</dbReference>
<dbReference type="Proteomes" id="UP000319255">
    <property type="component" value="Unassembled WGS sequence"/>
</dbReference>